<keyword evidence="8" id="KW-1185">Reference proteome</keyword>
<dbReference type="HOGENOM" id="CLU_1098507_0_0_1"/>
<evidence type="ECO:0000313" key="8">
    <source>
        <dbReference type="Proteomes" id="UP000012174"/>
    </source>
</evidence>
<dbReference type="GO" id="GO:0003729">
    <property type="term" value="F:mRNA binding"/>
    <property type="evidence" value="ECO:0007669"/>
    <property type="project" value="TreeGrafter"/>
</dbReference>
<keyword evidence="3" id="KW-0508">mRNA splicing</keyword>
<dbReference type="InterPro" id="IPR045071">
    <property type="entry name" value="BBP-like"/>
</dbReference>
<dbReference type="Pfam" id="PF22675">
    <property type="entry name" value="KH-I_KHDC4-BBP"/>
    <property type="match status" value="1"/>
</dbReference>
<keyword evidence="3" id="KW-0862">Zinc</keyword>
<evidence type="ECO:0000256" key="4">
    <source>
        <dbReference type="SAM" id="MobiDB-lite"/>
    </source>
</evidence>
<comment type="similarity">
    <text evidence="3">Belongs to the BBP/SF1 family.</text>
</comment>
<gene>
    <name evidence="7" type="ORF">UCREL1_8127</name>
</gene>
<keyword evidence="3" id="KW-0539">Nucleus</keyword>
<dbReference type="OrthoDB" id="6777263at2759"/>
<keyword evidence="2" id="KW-0694">RNA-binding</keyword>
<dbReference type="Proteomes" id="UP000012174">
    <property type="component" value="Unassembled WGS sequence"/>
</dbReference>
<dbReference type="Gene3D" id="6.10.140.1790">
    <property type="match status" value="1"/>
</dbReference>
<keyword evidence="3" id="KW-0863">Zinc-finger</keyword>
<dbReference type="GO" id="GO:0048024">
    <property type="term" value="P:regulation of mRNA splicing, via spliceosome"/>
    <property type="evidence" value="ECO:0007669"/>
    <property type="project" value="TreeGrafter"/>
</dbReference>
<keyword evidence="3" id="KW-0747">Spliceosome</keyword>
<keyword evidence="3" id="KW-0507">mRNA processing</keyword>
<dbReference type="GO" id="GO:0000398">
    <property type="term" value="P:mRNA splicing, via spliceosome"/>
    <property type="evidence" value="ECO:0007669"/>
    <property type="project" value="UniProtKB-UniRule"/>
</dbReference>
<dbReference type="eggNOG" id="KOG0119">
    <property type="taxonomic scope" value="Eukaryota"/>
</dbReference>
<sequence>MAQIRDYQQVKGTIESSANYSMTTATPSKGRKTRWGSENTPCRLANFTTAITAPMTNEQIDVYVMQVRIEEITQKLRFNDIVPADLDRRVYILTKEFSEVKFIGQLLGLRGRSITDTNARSGATIAIRGKGSIKEGRLRSHERPVTNTNTNNQEGPLHCLITAVTQDKVDRAKELVQGVIDAAVTTPERDNERKRHQLRDLAALNGIFRDDEGRGDVVGGARERIAAAAVICRVCIIEFEFWEIRDNKVSIYK</sequence>
<name>M7SF53_EUTLA</name>
<feature type="region of interest" description="Disordered" evidence="4">
    <location>
        <begin position="18"/>
        <end position="37"/>
    </location>
</feature>
<proteinExistence type="inferred from homology"/>
<dbReference type="Gene3D" id="3.30.1370.10">
    <property type="entry name" value="K Homology domain, type 1"/>
    <property type="match status" value="1"/>
</dbReference>
<dbReference type="STRING" id="1287681.M7SF53"/>
<feature type="domain" description="Splicing factor 1 helix-hairpin" evidence="5">
    <location>
        <begin position="31"/>
        <end position="85"/>
    </location>
</feature>
<evidence type="ECO:0000256" key="2">
    <source>
        <dbReference type="ARBA" id="ARBA00022884"/>
    </source>
</evidence>
<keyword evidence="1 3" id="KW-0479">Metal-binding</keyword>
<dbReference type="PANTHER" id="PTHR11208:SF45">
    <property type="entry name" value="SPLICING FACTOR 1"/>
    <property type="match status" value="1"/>
</dbReference>
<dbReference type="EMBL" id="KB706971">
    <property type="protein sequence ID" value="EMR64899.1"/>
    <property type="molecule type" value="Genomic_DNA"/>
</dbReference>
<organism evidence="7 8">
    <name type="scientific">Eutypa lata (strain UCR-EL1)</name>
    <name type="common">Grapevine dieback disease fungus</name>
    <name type="synonym">Eutypa armeniacae</name>
    <dbReference type="NCBI Taxonomy" id="1287681"/>
    <lineage>
        <taxon>Eukaryota</taxon>
        <taxon>Fungi</taxon>
        <taxon>Dikarya</taxon>
        <taxon>Ascomycota</taxon>
        <taxon>Pezizomycotina</taxon>
        <taxon>Sordariomycetes</taxon>
        <taxon>Xylariomycetidae</taxon>
        <taxon>Xylariales</taxon>
        <taxon>Diatrypaceae</taxon>
        <taxon>Eutypa</taxon>
    </lineage>
</organism>
<evidence type="ECO:0000259" key="5">
    <source>
        <dbReference type="Pfam" id="PF16275"/>
    </source>
</evidence>
<dbReference type="AlphaFoldDB" id="M7SF53"/>
<dbReference type="PANTHER" id="PTHR11208">
    <property type="entry name" value="RNA-BINDING PROTEIN RELATED"/>
    <property type="match status" value="1"/>
</dbReference>
<evidence type="ECO:0000259" key="6">
    <source>
        <dbReference type="Pfam" id="PF22675"/>
    </source>
</evidence>
<dbReference type="SUPFAM" id="SSF54791">
    <property type="entry name" value="Eukaryotic type KH-domain (KH-domain type I)"/>
    <property type="match status" value="1"/>
</dbReference>
<evidence type="ECO:0000313" key="7">
    <source>
        <dbReference type="EMBL" id="EMR64899.1"/>
    </source>
</evidence>
<dbReference type="Pfam" id="PF16275">
    <property type="entry name" value="SF1-HH"/>
    <property type="match status" value="1"/>
</dbReference>
<dbReference type="InterPro" id="IPR032570">
    <property type="entry name" value="SF1-HH"/>
</dbReference>
<feature type="domain" description="KHDC4/BBP-like KH-domain type I" evidence="6">
    <location>
        <begin position="99"/>
        <end position="180"/>
    </location>
</feature>
<evidence type="ECO:0000256" key="3">
    <source>
        <dbReference type="RuleBase" id="RU367126"/>
    </source>
</evidence>
<evidence type="ECO:0000256" key="1">
    <source>
        <dbReference type="ARBA" id="ARBA00022723"/>
    </source>
</evidence>
<accession>M7SF53</accession>
<comment type="subcellular location">
    <subcellularLocation>
        <location evidence="3">Nucleus</location>
    </subcellularLocation>
</comment>
<protein>
    <recommendedName>
        <fullName evidence="3">Branchpoint-bridging protein</fullName>
    </recommendedName>
</protein>
<dbReference type="GO" id="GO:0008270">
    <property type="term" value="F:zinc ion binding"/>
    <property type="evidence" value="ECO:0007669"/>
    <property type="project" value="UniProtKB-UniRule"/>
</dbReference>
<dbReference type="KEGG" id="ela:UCREL1_8127"/>
<dbReference type="GO" id="GO:0045131">
    <property type="term" value="F:pre-mRNA branch point binding"/>
    <property type="evidence" value="ECO:0007669"/>
    <property type="project" value="UniProtKB-UniRule"/>
</dbReference>
<dbReference type="InterPro" id="IPR055256">
    <property type="entry name" value="KH_1_KHDC4/BBP-like"/>
</dbReference>
<dbReference type="GO" id="GO:0005681">
    <property type="term" value="C:spliceosomal complex"/>
    <property type="evidence" value="ECO:0007669"/>
    <property type="project" value="UniProtKB-KW"/>
</dbReference>
<reference evidence="8" key="1">
    <citation type="journal article" date="2013" name="Genome Announc.">
        <title>Draft genome sequence of the grapevine dieback fungus Eutypa lata UCR-EL1.</title>
        <authorList>
            <person name="Blanco-Ulate B."/>
            <person name="Rolshausen P.E."/>
            <person name="Cantu D."/>
        </authorList>
    </citation>
    <scope>NUCLEOTIDE SEQUENCE [LARGE SCALE GENOMIC DNA]</scope>
    <source>
        <strain evidence="8">UCR-EL1</strain>
    </source>
</reference>
<comment type="function">
    <text evidence="3">Necessary for the splicing of pre-mRNA. Has a role in the recognition of the branch site (5'-UACUAAC-3'), the pyrimidine tract and the 3'-splice site at the 3'-end of introns.</text>
</comment>
<dbReference type="InterPro" id="IPR036612">
    <property type="entry name" value="KH_dom_type_1_sf"/>
</dbReference>
<dbReference type="InterPro" id="IPR047086">
    <property type="entry name" value="SF1-HH_sf"/>
</dbReference>
<feature type="compositionally biased region" description="Polar residues" evidence="4">
    <location>
        <begin position="18"/>
        <end position="27"/>
    </location>
</feature>